<evidence type="ECO:0000256" key="5">
    <source>
        <dbReference type="ARBA" id="ARBA00022857"/>
    </source>
</evidence>
<comment type="similarity">
    <text evidence="1">Belongs to the FMO family.</text>
</comment>
<evidence type="ECO:0000259" key="8">
    <source>
        <dbReference type="SMART" id="SM00563"/>
    </source>
</evidence>
<name>A0ABT1KYF1_9ACTN</name>
<comment type="caution">
    <text evidence="9">The sequence shown here is derived from an EMBL/GenBank/DDBJ whole genome shotgun (WGS) entry which is preliminary data.</text>
</comment>
<dbReference type="Proteomes" id="UP001204524">
    <property type="component" value="Unassembled WGS sequence"/>
</dbReference>
<evidence type="ECO:0000256" key="3">
    <source>
        <dbReference type="ARBA" id="ARBA00022630"/>
    </source>
</evidence>
<dbReference type="Gene3D" id="3.50.50.60">
    <property type="entry name" value="FAD/NAD(P)-binding domain"/>
    <property type="match status" value="1"/>
</dbReference>
<evidence type="ECO:0000256" key="4">
    <source>
        <dbReference type="ARBA" id="ARBA00022827"/>
    </source>
</evidence>
<dbReference type="InterPro" id="IPR002123">
    <property type="entry name" value="Plipid/glycerol_acylTrfase"/>
</dbReference>
<dbReference type="Pfam" id="PF00743">
    <property type="entry name" value="FMO-like"/>
    <property type="match status" value="1"/>
</dbReference>
<feature type="region of interest" description="Disordered" evidence="7">
    <location>
        <begin position="452"/>
        <end position="473"/>
    </location>
</feature>
<dbReference type="EMBL" id="JANARS010000005">
    <property type="protein sequence ID" value="MCP3422637.1"/>
    <property type="molecule type" value="Genomic_DNA"/>
</dbReference>
<dbReference type="SUPFAM" id="SSF69593">
    <property type="entry name" value="Glycerol-3-phosphate (1)-acyltransferase"/>
    <property type="match status" value="1"/>
</dbReference>
<keyword evidence="4" id="KW-0274">FAD</keyword>
<dbReference type="SMART" id="SM00563">
    <property type="entry name" value="PlsC"/>
    <property type="match status" value="1"/>
</dbReference>
<organism evidence="9 10">
    <name type="scientific">Nocardioides pinisoli</name>
    <dbReference type="NCBI Taxonomy" id="2950279"/>
    <lineage>
        <taxon>Bacteria</taxon>
        <taxon>Bacillati</taxon>
        <taxon>Actinomycetota</taxon>
        <taxon>Actinomycetes</taxon>
        <taxon>Propionibacteriales</taxon>
        <taxon>Nocardioidaceae</taxon>
        <taxon>Nocardioides</taxon>
    </lineage>
</organism>
<gene>
    <name evidence="9" type="ORF">NCI01_12610</name>
</gene>
<dbReference type="PRINTS" id="PR00370">
    <property type="entry name" value="FMOXYGENASE"/>
</dbReference>
<protein>
    <submittedName>
        <fullName evidence="9">NAD(P)-binding domain-containing protein</fullName>
    </submittedName>
</protein>
<keyword evidence="6" id="KW-0560">Oxidoreductase</keyword>
<dbReference type="Pfam" id="PF01553">
    <property type="entry name" value="Acyltransferase"/>
    <property type="match status" value="1"/>
</dbReference>
<dbReference type="InterPro" id="IPR020946">
    <property type="entry name" value="Flavin_mOase-like"/>
</dbReference>
<proteinExistence type="inferred from homology"/>
<comment type="similarity">
    <text evidence="2">Belongs to the FAD-binding monooxygenase family.</text>
</comment>
<dbReference type="PANTHER" id="PTHR23023">
    <property type="entry name" value="DIMETHYLANILINE MONOOXYGENASE"/>
    <property type="match status" value="1"/>
</dbReference>
<keyword evidence="10" id="KW-1185">Reference proteome</keyword>
<accession>A0ABT1KYF1</accession>
<dbReference type="InterPro" id="IPR036188">
    <property type="entry name" value="FAD/NAD-bd_sf"/>
</dbReference>
<keyword evidence="3" id="KW-0285">Flavoprotein</keyword>
<reference evidence="9 10" key="1">
    <citation type="submission" date="2022-06" db="EMBL/GenBank/DDBJ databases">
        <authorList>
            <person name="So Y."/>
        </authorList>
    </citation>
    <scope>NUCLEOTIDE SEQUENCE [LARGE SCALE GENOMIC DNA]</scope>
    <source>
        <strain evidence="9 10">STR3</strain>
    </source>
</reference>
<evidence type="ECO:0000313" key="10">
    <source>
        <dbReference type="Proteomes" id="UP001204524"/>
    </source>
</evidence>
<keyword evidence="5" id="KW-0521">NADP</keyword>
<sequence length="661" mass="72879">MAYLVKQSHRAPAVTSPVPVDESLPRACVIGAGSSGIAAAKQLHMAGIGFDCFEMGSDIGGTWVLDNSNGQSACYDTLEINTSCPRMAFSDFPMPADYPPYARHDQVHAYFEQYVDHFGFRDAITFDTTVEDVSRSADGRWDVRMTGPHGTETRTYDAVLVANGHHWDPRWPEPAYPGTFDGEQMHSHDYRSGEQLDGRDVVVVGAGNSAMDIAVESSFRARTTTWSVRRSEWVLRKFLLGKPSDQVALPGWMPWWVTAARLRIGATYAGSMTKYGLPAPTHKPGQSHPVQSDQIRERLAAGAVTARPGIERLDGDRVVFVDGTTAPADLIVWATGYRVTFPFLAPGLVSAEDNELPLWKRTVHPDLPGLYFIGLVQAIGAVMPIAEAQSAWVADTLAGRYVPPADDVVRRQMAAEHRRDKKQFYASPRHTMEVDFDHYLWDLDRERRAGRARAETRSAAADPAAPVPAPRSRGVRPTIARVLLGAARWRTVGDVPQRGVLVGAPHTSNWDWVLTILLAWTYGITIRLLVKKELFVGPLGWLLRRTGAVELDRRNPGGTIKELLAESEGDAPWLIGLAAEGTRSRGTHWKSGFYRIAQQTGLPITLAFIDAPSRTVGWGPTFRPTGDVQADMDLVRGFYADKTGIKPENFTPPRLREEGPA</sequence>
<evidence type="ECO:0000256" key="7">
    <source>
        <dbReference type="SAM" id="MobiDB-lite"/>
    </source>
</evidence>
<dbReference type="RefSeq" id="WP_254181835.1">
    <property type="nucleotide sequence ID" value="NZ_JANARS010000005.1"/>
</dbReference>
<dbReference type="SUPFAM" id="SSF51905">
    <property type="entry name" value="FAD/NAD(P)-binding domain"/>
    <property type="match status" value="2"/>
</dbReference>
<evidence type="ECO:0000256" key="1">
    <source>
        <dbReference type="ARBA" id="ARBA00009183"/>
    </source>
</evidence>
<dbReference type="InterPro" id="IPR000960">
    <property type="entry name" value="Flavin_mOase"/>
</dbReference>
<evidence type="ECO:0000313" key="9">
    <source>
        <dbReference type="EMBL" id="MCP3422637.1"/>
    </source>
</evidence>
<feature type="compositionally biased region" description="Low complexity" evidence="7">
    <location>
        <begin position="457"/>
        <end position="473"/>
    </location>
</feature>
<evidence type="ECO:0000256" key="6">
    <source>
        <dbReference type="ARBA" id="ARBA00023002"/>
    </source>
</evidence>
<feature type="domain" description="Phospholipid/glycerol acyltransferase" evidence="8">
    <location>
        <begin position="500"/>
        <end position="612"/>
    </location>
</feature>
<evidence type="ECO:0000256" key="2">
    <source>
        <dbReference type="ARBA" id="ARBA00010139"/>
    </source>
</evidence>
<dbReference type="InterPro" id="IPR050346">
    <property type="entry name" value="FMO-like"/>
</dbReference>